<evidence type="ECO:0000256" key="1">
    <source>
        <dbReference type="ARBA" id="ARBA00023015"/>
    </source>
</evidence>
<evidence type="ECO:0000256" key="2">
    <source>
        <dbReference type="ARBA" id="ARBA00023163"/>
    </source>
</evidence>
<proteinExistence type="predicted"/>
<dbReference type="OMA" id="HSAWVPQ"/>
<comment type="caution">
    <text evidence="3">The sequence shown here is derived from an EMBL/GenBank/DDBJ whole genome shotgun (WGS) entry which is preliminary data.</text>
</comment>
<protein>
    <submittedName>
        <fullName evidence="3">Uncharacterized protein</fullName>
    </submittedName>
</protein>
<dbReference type="PANTHER" id="PTHR31636">
    <property type="entry name" value="OSJNBA0084A10.13 PROTEIN-RELATED"/>
    <property type="match status" value="1"/>
</dbReference>
<keyword evidence="2" id="KW-0804">Transcription</keyword>
<dbReference type="Proteomes" id="UP000825935">
    <property type="component" value="Chromosome 14"/>
</dbReference>
<organism evidence="3 4">
    <name type="scientific">Ceratopteris richardii</name>
    <name type="common">Triangle waterfern</name>
    <dbReference type="NCBI Taxonomy" id="49495"/>
    <lineage>
        <taxon>Eukaryota</taxon>
        <taxon>Viridiplantae</taxon>
        <taxon>Streptophyta</taxon>
        <taxon>Embryophyta</taxon>
        <taxon>Tracheophyta</taxon>
        <taxon>Polypodiopsida</taxon>
        <taxon>Polypodiidae</taxon>
        <taxon>Polypodiales</taxon>
        <taxon>Pteridineae</taxon>
        <taxon>Pteridaceae</taxon>
        <taxon>Parkerioideae</taxon>
        <taxon>Ceratopteris</taxon>
    </lineage>
</organism>
<name>A0A8T2T8Y1_CERRI</name>
<keyword evidence="1" id="KW-0805">Transcription regulation</keyword>
<dbReference type="AlphaFoldDB" id="A0A8T2T8Y1"/>
<keyword evidence="4" id="KW-1185">Reference proteome</keyword>
<dbReference type="InterPro" id="IPR005202">
    <property type="entry name" value="TF_GRAS"/>
</dbReference>
<evidence type="ECO:0000313" key="3">
    <source>
        <dbReference type="EMBL" id="KAH7415281.1"/>
    </source>
</evidence>
<sequence>MRHERLNNMLDNREFAIDNLRNLLEEDDESVSNGEINVNFGRILAYQAKASEFAALMRQGSPSLRLNLSLPKLGDALHQGPSPASCFPTSPINDSPSTHKTSQLTEKVSFWMHGSESRPLEGPPICVPCTRLDDEPIRDLPSEAMPDHGNRSSNHRREKHSWIGYALKPRKEVHKVIGKPLSSASAFVDINQLLLRCADAIGSSDNQAAMQALLRVKQFASPNGDGAQRMAYYFVDALEARLSGTGWQVYFGQMGHQRASPKEIFKAGWTYMLNCPFAKATRYFVNQTILAVAKGAKVLHIIEYKFTGFQYPSLFKMLAERPGGPPQVRLIAVNVPDHSMTSSQEVILYKRLEHTGRQVAACAASFGVPFHFTAWIGKTGTLEMKDYVNPNREPEEVLVVLSVYPLRYINEDILSPPEKRQKMLQKVLSLNPEAFIQGFVTASYSTPFFCRRFREALYHFECQYDMLDTFIDRENADRFTFESEILGRSVVNIVACEETHVVEKVEKYNQCFTSVSKVGFEQIPVNQDLQLQIQNILQSWHSNYTVANDLNYVLMGWKGCMLHALGVWKGLRV</sequence>
<dbReference type="PROSITE" id="PS50985">
    <property type="entry name" value="GRAS"/>
    <property type="match status" value="1"/>
</dbReference>
<reference evidence="3" key="1">
    <citation type="submission" date="2021-08" db="EMBL/GenBank/DDBJ databases">
        <title>WGS assembly of Ceratopteris richardii.</title>
        <authorList>
            <person name="Marchant D.B."/>
            <person name="Chen G."/>
            <person name="Jenkins J."/>
            <person name="Shu S."/>
            <person name="Leebens-Mack J."/>
            <person name="Grimwood J."/>
            <person name="Schmutz J."/>
            <person name="Soltis P."/>
            <person name="Soltis D."/>
            <person name="Chen Z.-H."/>
        </authorList>
    </citation>
    <scope>NUCLEOTIDE SEQUENCE</scope>
    <source>
        <strain evidence="3">Whitten #5841</strain>
        <tissue evidence="3">Leaf</tissue>
    </source>
</reference>
<dbReference type="OrthoDB" id="1922410at2759"/>
<evidence type="ECO:0000313" key="4">
    <source>
        <dbReference type="Proteomes" id="UP000825935"/>
    </source>
</evidence>
<gene>
    <name evidence="3" type="ORF">KP509_14G035900</name>
</gene>
<dbReference type="Pfam" id="PF03514">
    <property type="entry name" value="GRAS"/>
    <property type="match status" value="1"/>
</dbReference>
<accession>A0A8T2T8Y1</accession>
<dbReference type="EMBL" id="CM035419">
    <property type="protein sequence ID" value="KAH7415281.1"/>
    <property type="molecule type" value="Genomic_DNA"/>
</dbReference>